<organism evidence="2 3">
    <name type="scientific">Alicyclobacillus vulcanalis</name>
    <dbReference type="NCBI Taxonomy" id="252246"/>
    <lineage>
        <taxon>Bacteria</taxon>
        <taxon>Bacillati</taxon>
        <taxon>Bacillota</taxon>
        <taxon>Bacilli</taxon>
        <taxon>Bacillales</taxon>
        <taxon>Alicyclobacillaceae</taxon>
        <taxon>Alicyclobacillus</taxon>
    </lineage>
</organism>
<accession>A0A1N7KUT7</accession>
<evidence type="ECO:0000259" key="1">
    <source>
        <dbReference type="Pfam" id="PF22790"/>
    </source>
</evidence>
<dbReference type="AlphaFoldDB" id="A0A1N7KUT7"/>
<dbReference type="EMBL" id="FTOO01000002">
    <property type="protein sequence ID" value="SIS65363.1"/>
    <property type="molecule type" value="Genomic_DNA"/>
</dbReference>
<dbReference type="RefSeq" id="WP_076345061.1">
    <property type="nucleotide sequence ID" value="NZ_FTOO01000002.1"/>
</dbReference>
<proteinExistence type="predicted"/>
<feature type="domain" description="YkoP-like" evidence="1">
    <location>
        <begin position="4"/>
        <end position="182"/>
    </location>
</feature>
<protein>
    <recommendedName>
        <fullName evidence="1">YkoP-like domain-containing protein</fullName>
    </recommendedName>
</protein>
<dbReference type="Pfam" id="PF22790">
    <property type="entry name" value="YkoP"/>
    <property type="match status" value="1"/>
</dbReference>
<dbReference type="STRING" id="252246.SAMN05421799_102202"/>
<dbReference type="Proteomes" id="UP000186156">
    <property type="component" value="Unassembled WGS sequence"/>
</dbReference>
<dbReference type="OrthoDB" id="1951946at2"/>
<sequence length="209" mass="23782">MPNRAARAVFDAWEALFHRALHLEELEPGTEHLFFVTRRRYLGRPFEVDGIAVRPGDPVVEMHMNNALIERALREDANVVRAIVRLLRQARVSMPALARVVQQEKFHDAHVLYGITMIHRGIEHFGFHTYPLRNPLVRAVTSWHLTNILKMVNPDADHILQTHRDVLQPKLVVASKQKIIEMFGEGHLAGREAEMSSAQGRGEAVSLDS</sequence>
<keyword evidence="3" id="KW-1185">Reference proteome</keyword>
<gene>
    <name evidence="2" type="ORF">SAMN05421799_102202</name>
</gene>
<name>A0A1N7KUT7_9BACL</name>
<dbReference type="InterPro" id="IPR054467">
    <property type="entry name" value="YkoP-like_dom"/>
</dbReference>
<reference evidence="3" key="1">
    <citation type="submission" date="2017-01" db="EMBL/GenBank/DDBJ databases">
        <authorList>
            <person name="Varghese N."/>
            <person name="Submissions S."/>
        </authorList>
    </citation>
    <scope>NUCLEOTIDE SEQUENCE [LARGE SCALE GENOMIC DNA]</scope>
    <source>
        <strain evidence="3">DSM 16176</strain>
    </source>
</reference>
<evidence type="ECO:0000313" key="3">
    <source>
        <dbReference type="Proteomes" id="UP000186156"/>
    </source>
</evidence>
<evidence type="ECO:0000313" key="2">
    <source>
        <dbReference type="EMBL" id="SIS65363.1"/>
    </source>
</evidence>